<evidence type="ECO:0000313" key="2">
    <source>
        <dbReference type="Proteomes" id="UP000256486"/>
    </source>
</evidence>
<proteinExistence type="predicted"/>
<evidence type="ECO:0000313" key="1">
    <source>
        <dbReference type="EMBL" id="RFA09052.1"/>
    </source>
</evidence>
<dbReference type="AlphaFoldDB" id="A0A3E0VGL2"/>
<organism evidence="1 2">
    <name type="scientific">Subtercola boreus</name>
    <dbReference type="NCBI Taxonomy" id="120213"/>
    <lineage>
        <taxon>Bacteria</taxon>
        <taxon>Bacillati</taxon>
        <taxon>Actinomycetota</taxon>
        <taxon>Actinomycetes</taxon>
        <taxon>Micrococcales</taxon>
        <taxon>Microbacteriaceae</taxon>
        <taxon>Subtercola</taxon>
    </lineage>
</organism>
<accession>A0A3E0VGL2</accession>
<protein>
    <submittedName>
        <fullName evidence="1">Uncharacterized protein</fullName>
    </submittedName>
</protein>
<gene>
    <name evidence="1" type="ORF">B7R54_07300</name>
</gene>
<reference evidence="1 2" key="1">
    <citation type="submission" date="2017-04" db="EMBL/GenBank/DDBJ databases">
        <title>Comparative genome analysis of Subtercola boreus.</title>
        <authorList>
            <person name="Cho Y.-J."/>
            <person name="Cho A."/>
            <person name="Kim O.-S."/>
            <person name="Lee J.-I."/>
        </authorList>
    </citation>
    <scope>NUCLEOTIDE SEQUENCE [LARGE SCALE GENOMIC DNA]</scope>
    <source>
        <strain evidence="1 2">K300</strain>
    </source>
</reference>
<comment type="caution">
    <text evidence="1">The sequence shown here is derived from an EMBL/GenBank/DDBJ whole genome shotgun (WGS) entry which is preliminary data.</text>
</comment>
<dbReference type="EMBL" id="NBWZ01000001">
    <property type="protein sequence ID" value="RFA09052.1"/>
    <property type="molecule type" value="Genomic_DNA"/>
</dbReference>
<name>A0A3E0VGL2_9MICO</name>
<sequence>MRSSEPMPGNPWPRDMVISIDENDALLVRLLFVRAAWGLGANGVPAVVGLGEVGTGAGRVIGSSRLPPDVGFAKADYLWRDEWERSWERFDVRDRRVRPMDARQREVLDATPDADLGAAYLIGPSRFWSEGIDEEAFDRWNHGLFERTIQGHRTPLEESPERRALPALVSAWKTGLTNILQLPFAGDFAERINANYLVVSEETRLDAALYSRALALPSIT</sequence>
<dbReference type="Proteomes" id="UP000256486">
    <property type="component" value="Unassembled WGS sequence"/>
</dbReference>
<keyword evidence="2" id="KW-1185">Reference proteome</keyword>